<organism evidence="2 3">
    <name type="scientific">Sphingopyxis granuli</name>
    <dbReference type="NCBI Taxonomy" id="267128"/>
    <lineage>
        <taxon>Bacteria</taxon>
        <taxon>Pseudomonadati</taxon>
        <taxon>Pseudomonadota</taxon>
        <taxon>Alphaproteobacteria</taxon>
        <taxon>Sphingomonadales</taxon>
        <taxon>Sphingomonadaceae</taxon>
        <taxon>Sphingopyxis</taxon>
    </lineage>
</organism>
<reference evidence="2 3" key="1">
    <citation type="journal article" date="2016" name="BMC Genomics">
        <title>Genomic analysis of the nitrate-respiring Sphingopyxis granuli (formerly Sphingomonas macrogoltabida) strain TFA.</title>
        <authorList>
            <person name="Garcia-Romero I."/>
            <person name="Perez-Pulido A.J."/>
            <person name="Gonzalez-Flores Y.E."/>
            <person name="Reyes-Ramirez F."/>
            <person name="Santero E."/>
            <person name="Floriano B."/>
        </authorList>
    </citation>
    <scope>NUCLEOTIDE SEQUENCE [LARGE SCALE GENOMIC DNA]</scope>
    <source>
        <strain evidence="2 3">TFA</strain>
    </source>
</reference>
<dbReference type="EMBL" id="CP012199">
    <property type="protein sequence ID" value="AMG72418.1"/>
    <property type="molecule type" value="Genomic_DNA"/>
</dbReference>
<dbReference type="SUPFAM" id="SSF53187">
    <property type="entry name" value="Zn-dependent exopeptidases"/>
    <property type="match status" value="1"/>
</dbReference>
<proteinExistence type="predicted"/>
<dbReference type="Gene3D" id="3.40.630.10">
    <property type="entry name" value="Zn peptidases"/>
    <property type="match status" value="1"/>
</dbReference>
<dbReference type="RefSeq" id="WP_053555746.1">
    <property type="nucleotide sequence ID" value="NZ_CP012199.1"/>
</dbReference>
<keyword evidence="3" id="KW-1185">Reference proteome</keyword>
<feature type="domain" description="Peptidase M28" evidence="1">
    <location>
        <begin position="59"/>
        <end position="192"/>
    </location>
</feature>
<evidence type="ECO:0000259" key="1">
    <source>
        <dbReference type="Pfam" id="PF04389"/>
    </source>
</evidence>
<evidence type="ECO:0000313" key="3">
    <source>
        <dbReference type="Proteomes" id="UP000058599"/>
    </source>
</evidence>
<dbReference type="Proteomes" id="UP000058599">
    <property type="component" value="Chromosome"/>
</dbReference>
<gene>
    <name evidence="2" type="ORF">SGRAN_0020</name>
</gene>
<accession>A0AA86GGH1</accession>
<dbReference type="Pfam" id="PF04389">
    <property type="entry name" value="Peptidase_M28"/>
    <property type="match status" value="1"/>
</dbReference>
<dbReference type="AlphaFoldDB" id="A0AA86GGH1"/>
<sequence>MNYELTGRAGLLEILSWARPHDSATERAFCREYLDRIPGMRSDAFGNRMITIGGRPRTLWSCHVDTVAAVGGAQAVGIDAHGVAHLCDGKAGMSLGADDGAGLWIMLGMIAAACPGLYLFHRGEEQGCLGSRWIERHTPELLANIDAAIAFDRAGLGDVITHQSYGRTCSDAFATSLASALNQQNAGFRYAPDDTGVYTDTNEYAGIIPECTNLSVGYERQHGPRETLDVVHCEKLLAAMLELDASRLVIERDPAVREDDDRWWFDRGRGRCDSFAEAVADHPDLAAWMLEQCGVSYDDFQMALWAEEMDEDGGYRPLMAS</sequence>
<name>A0AA86GGH1_9SPHN</name>
<dbReference type="KEGG" id="sgi:SGRAN_0020"/>
<protein>
    <recommendedName>
        <fullName evidence="1">Peptidase M28 domain-containing protein</fullName>
    </recommendedName>
</protein>
<evidence type="ECO:0000313" key="2">
    <source>
        <dbReference type="EMBL" id="AMG72418.1"/>
    </source>
</evidence>
<dbReference type="InterPro" id="IPR007484">
    <property type="entry name" value="Peptidase_M28"/>
</dbReference>